<protein>
    <submittedName>
        <fullName evidence="3">RNA-binding S4 domain-containing protein</fullName>
    </submittedName>
</protein>
<dbReference type="Pfam" id="PF01479">
    <property type="entry name" value="S4"/>
    <property type="match status" value="1"/>
</dbReference>
<dbReference type="SUPFAM" id="SSF55174">
    <property type="entry name" value="Alpha-L RNA-binding motif"/>
    <property type="match status" value="1"/>
</dbReference>
<feature type="domain" description="RNA-binding S4" evidence="2">
    <location>
        <begin position="1"/>
        <end position="61"/>
    </location>
</feature>
<dbReference type="SMART" id="SM00363">
    <property type="entry name" value="S4"/>
    <property type="match status" value="1"/>
</dbReference>
<dbReference type="EMBL" id="JBHUEN010000043">
    <property type="protein sequence ID" value="MFD1883080.1"/>
    <property type="molecule type" value="Genomic_DNA"/>
</dbReference>
<reference evidence="4" key="1">
    <citation type="journal article" date="2019" name="Int. J. Syst. Evol. Microbiol.">
        <title>The Global Catalogue of Microorganisms (GCM) 10K type strain sequencing project: providing services to taxonomists for standard genome sequencing and annotation.</title>
        <authorList>
            <consortium name="The Broad Institute Genomics Platform"/>
            <consortium name="The Broad Institute Genome Sequencing Center for Infectious Disease"/>
            <person name="Wu L."/>
            <person name="Ma J."/>
        </authorList>
    </citation>
    <scope>NUCLEOTIDE SEQUENCE [LARGE SCALE GENOMIC DNA]</scope>
    <source>
        <strain evidence="4">CCUG 56029</strain>
    </source>
</reference>
<proteinExistence type="predicted"/>
<keyword evidence="1" id="KW-0694">RNA-binding</keyword>
<dbReference type="InterPro" id="IPR002942">
    <property type="entry name" value="S4_RNA-bd"/>
</dbReference>
<dbReference type="RefSeq" id="WP_379144404.1">
    <property type="nucleotide sequence ID" value="NZ_JBHUEN010000043.1"/>
</dbReference>
<organism evidence="3 4">
    <name type="scientific">Paracoccus pacificus</name>
    <dbReference type="NCBI Taxonomy" id="1463598"/>
    <lineage>
        <taxon>Bacteria</taxon>
        <taxon>Pseudomonadati</taxon>
        <taxon>Pseudomonadota</taxon>
        <taxon>Alphaproteobacteria</taxon>
        <taxon>Rhodobacterales</taxon>
        <taxon>Paracoccaceae</taxon>
        <taxon>Paracoccus</taxon>
    </lineage>
</organism>
<gene>
    <name evidence="3" type="ORF">ACFSCT_15265</name>
</gene>
<dbReference type="CDD" id="cd00165">
    <property type="entry name" value="S4"/>
    <property type="match status" value="1"/>
</dbReference>
<dbReference type="Proteomes" id="UP001597213">
    <property type="component" value="Unassembled WGS sequence"/>
</dbReference>
<accession>A0ABW4RBH7</accession>
<sequence>MWLFHARVFKSRSLATERIQAGGIRLNGQPCRKPGHPVGPGDILTIATGSGQVRALEVLAPGTRRGPATEAATLYRDLTDLTPSRLALNDPDEGAN</sequence>
<evidence type="ECO:0000259" key="2">
    <source>
        <dbReference type="SMART" id="SM00363"/>
    </source>
</evidence>
<evidence type="ECO:0000313" key="4">
    <source>
        <dbReference type="Proteomes" id="UP001597213"/>
    </source>
</evidence>
<dbReference type="InterPro" id="IPR036986">
    <property type="entry name" value="S4_RNA-bd_sf"/>
</dbReference>
<evidence type="ECO:0000313" key="3">
    <source>
        <dbReference type="EMBL" id="MFD1883080.1"/>
    </source>
</evidence>
<name>A0ABW4RBH7_9RHOB</name>
<keyword evidence="4" id="KW-1185">Reference proteome</keyword>
<evidence type="ECO:0000256" key="1">
    <source>
        <dbReference type="PROSITE-ProRule" id="PRU00182"/>
    </source>
</evidence>
<dbReference type="Gene3D" id="3.10.290.10">
    <property type="entry name" value="RNA-binding S4 domain"/>
    <property type="match status" value="1"/>
</dbReference>
<comment type="caution">
    <text evidence="3">The sequence shown here is derived from an EMBL/GenBank/DDBJ whole genome shotgun (WGS) entry which is preliminary data.</text>
</comment>
<dbReference type="PROSITE" id="PS50889">
    <property type="entry name" value="S4"/>
    <property type="match status" value="1"/>
</dbReference>